<dbReference type="PROSITE" id="PS00211">
    <property type="entry name" value="ABC_TRANSPORTER_1"/>
    <property type="match status" value="2"/>
</dbReference>
<evidence type="ECO:0000256" key="1">
    <source>
        <dbReference type="ARBA" id="ARBA00022741"/>
    </source>
</evidence>
<keyword evidence="2 4" id="KW-0067">ATP-binding</keyword>
<dbReference type="InterPro" id="IPR027417">
    <property type="entry name" value="P-loop_NTPase"/>
</dbReference>
<dbReference type="InterPro" id="IPR017871">
    <property type="entry name" value="ABC_transporter-like_CS"/>
</dbReference>
<organism evidence="4 5">
    <name type="scientific">Rarispira pelagica</name>
    <dbReference type="NCBI Taxonomy" id="3141764"/>
    <lineage>
        <taxon>Bacteria</taxon>
        <taxon>Pseudomonadati</taxon>
        <taxon>Spirochaetota</taxon>
        <taxon>Spirochaetia</taxon>
        <taxon>Winmispirales</taxon>
        <taxon>Winmispiraceae</taxon>
        <taxon>Rarispira</taxon>
    </lineage>
</organism>
<dbReference type="Pfam" id="PF00005">
    <property type="entry name" value="ABC_tran"/>
    <property type="match status" value="2"/>
</dbReference>
<dbReference type="GO" id="GO:0005524">
    <property type="term" value="F:ATP binding"/>
    <property type="evidence" value="ECO:0007669"/>
    <property type="project" value="UniProtKB-KW"/>
</dbReference>
<protein>
    <submittedName>
        <fullName evidence="4">ABC transporter ATP-binding protein</fullName>
    </submittedName>
</protein>
<dbReference type="CDD" id="cd03215">
    <property type="entry name" value="ABC_Carb_Monos_II"/>
    <property type="match status" value="1"/>
</dbReference>
<dbReference type="CDD" id="cd03216">
    <property type="entry name" value="ABC_Carb_Monos_I"/>
    <property type="match status" value="1"/>
</dbReference>
<reference evidence="4 5" key="1">
    <citation type="submission" date="2024-03" db="EMBL/GenBank/DDBJ databases">
        <title>Ignisphaera cupida sp. nov., a hyperthermophilic hydrolytic archaeon from a hot spring of Kamchatka, and proposal of Ignisphaeraceae fam. nov.</title>
        <authorList>
            <person name="Podosokorskaya O.A."/>
            <person name="Elcheninov A.G."/>
            <person name="Maltseva A.I."/>
            <person name="Zayulina K.S."/>
            <person name="Novikov A."/>
            <person name="Merkel A.Y."/>
        </authorList>
    </citation>
    <scope>NUCLEOTIDE SEQUENCE [LARGE SCALE GENOMIC DNA]</scope>
    <source>
        <strain evidence="4 5">38H-sp</strain>
    </source>
</reference>
<feature type="domain" description="ABC transporter" evidence="3">
    <location>
        <begin position="5"/>
        <end position="239"/>
    </location>
</feature>
<dbReference type="EMBL" id="JBCHKQ010000001">
    <property type="protein sequence ID" value="MEM5947341.1"/>
    <property type="molecule type" value="Genomic_DNA"/>
</dbReference>
<accession>A0ABU9UA51</accession>
<evidence type="ECO:0000256" key="2">
    <source>
        <dbReference type="ARBA" id="ARBA00022840"/>
    </source>
</evidence>
<dbReference type="Gene3D" id="3.40.50.300">
    <property type="entry name" value="P-loop containing nucleotide triphosphate hydrolases"/>
    <property type="match status" value="2"/>
</dbReference>
<dbReference type="PANTHER" id="PTHR43790:SF4">
    <property type="entry name" value="GUANOSINE IMPORT ATP-BINDING PROTEIN NUPO"/>
    <property type="match status" value="1"/>
</dbReference>
<keyword evidence="1" id="KW-0547">Nucleotide-binding</keyword>
<comment type="caution">
    <text evidence="4">The sequence shown here is derived from an EMBL/GenBank/DDBJ whole genome shotgun (WGS) entry which is preliminary data.</text>
</comment>
<gene>
    <name evidence="4" type="ORF">WKV44_02170</name>
</gene>
<dbReference type="PANTHER" id="PTHR43790">
    <property type="entry name" value="CARBOHYDRATE TRANSPORT ATP-BINDING PROTEIN MG119-RELATED"/>
    <property type="match status" value="1"/>
</dbReference>
<evidence type="ECO:0000313" key="4">
    <source>
        <dbReference type="EMBL" id="MEM5947341.1"/>
    </source>
</evidence>
<name>A0ABU9UA51_9SPIR</name>
<feature type="domain" description="ABC transporter" evidence="3">
    <location>
        <begin position="256"/>
        <end position="500"/>
    </location>
</feature>
<evidence type="ECO:0000313" key="5">
    <source>
        <dbReference type="Proteomes" id="UP001466331"/>
    </source>
</evidence>
<evidence type="ECO:0000259" key="3">
    <source>
        <dbReference type="PROSITE" id="PS50893"/>
    </source>
</evidence>
<dbReference type="InterPro" id="IPR003439">
    <property type="entry name" value="ABC_transporter-like_ATP-bd"/>
</dbReference>
<dbReference type="SUPFAM" id="SSF52540">
    <property type="entry name" value="P-loop containing nucleoside triphosphate hydrolases"/>
    <property type="match status" value="2"/>
</dbReference>
<dbReference type="RefSeq" id="WP_420068790.1">
    <property type="nucleotide sequence ID" value="NZ_JBCHKQ010000001.1"/>
</dbReference>
<dbReference type="PROSITE" id="PS50893">
    <property type="entry name" value="ABC_TRANSPORTER_2"/>
    <property type="match status" value="2"/>
</dbReference>
<keyword evidence="5" id="KW-1185">Reference proteome</keyword>
<dbReference type="InterPro" id="IPR003593">
    <property type="entry name" value="AAA+_ATPase"/>
</dbReference>
<sequence>MISSLELRGIGKVFPQVVANKNVSFSAKAGDVIGLLGENGAGKTTLMNILFGLYQPSYGEIVIDGKVVSFSSPADAIRAGIGMVHQHFMLVEAHTVLENLILSDASLPFFFPEKVMRKKVEALLDKYGFELDLDAVVWDLSAGEQQRVEIVKALLQGSDVLILDEPTSVLTPSEAEELFSILRSLAKEGHIVILISHKLEEIMSVCNRVVVLRKGEVVGESSIEGLDSKALARMMVGRDVVLSFEREDVPAGPVILDVKDLVVNGDRGELAVDGVSFYLEGGRILGIAGVSGNGQKELVEAITGLRKPVSGKISLKGHDVTGASPRLLHSLGIGHVPEERLRFGTVPNLLVFENAILKHHHMQPFSDVLFLNYPQIEEHARSLIDSYSVETPSVKVRTGNLSGGNIQKLILGREMSRNPELLVASHPTYGLDVGATEYIRKKILQQRARGSAVLLISEDLDEIFELSDVIAVIYRGKLVAVFDRDDADRNKVGYYMAGLEVAR</sequence>
<dbReference type="InterPro" id="IPR050107">
    <property type="entry name" value="ABC_carbohydrate_import_ATPase"/>
</dbReference>
<proteinExistence type="predicted"/>
<dbReference type="SMART" id="SM00382">
    <property type="entry name" value="AAA"/>
    <property type="match status" value="1"/>
</dbReference>
<dbReference type="Proteomes" id="UP001466331">
    <property type="component" value="Unassembled WGS sequence"/>
</dbReference>